<dbReference type="SUPFAM" id="SSF48403">
    <property type="entry name" value="Ankyrin repeat"/>
    <property type="match status" value="1"/>
</dbReference>
<evidence type="ECO:0000313" key="5">
    <source>
        <dbReference type="EMBL" id="CAC5406644.1"/>
    </source>
</evidence>
<dbReference type="EMBL" id="CACVKT020007264">
    <property type="protein sequence ID" value="CAC5406644.1"/>
    <property type="molecule type" value="Genomic_DNA"/>
</dbReference>
<keyword evidence="6" id="KW-1185">Reference proteome</keyword>
<dbReference type="PROSITE" id="PS50088">
    <property type="entry name" value="ANK_REPEAT"/>
    <property type="match status" value="4"/>
</dbReference>
<feature type="repeat" description="ANK" evidence="3">
    <location>
        <begin position="34"/>
        <end position="66"/>
    </location>
</feature>
<feature type="repeat" description="ANK" evidence="3">
    <location>
        <begin position="100"/>
        <end position="132"/>
    </location>
</feature>
<gene>
    <name evidence="5" type="ORF">MCOR_40196</name>
</gene>
<dbReference type="PANTHER" id="PTHR24178:SF21">
    <property type="entry name" value="ANKYRIN REPEAT DOMAIN 52-RELATED"/>
    <property type="match status" value="1"/>
</dbReference>
<dbReference type="InterPro" id="IPR002110">
    <property type="entry name" value="Ankyrin_rpt"/>
</dbReference>
<feature type="region of interest" description="Disordered" evidence="4">
    <location>
        <begin position="366"/>
        <end position="403"/>
    </location>
</feature>
<feature type="compositionally biased region" description="Polar residues" evidence="4">
    <location>
        <begin position="232"/>
        <end position="244"/>
    </location>
</feature>
<keyword evidence="1" id="KW-0677">Repeat</keyword>
<protein>
    <submittedName>
        <fullName evidence="5">Uncharacterized protein</fullName>
    </submittedName>
</protein>
<dbReference type="Pfam" id="PF00023">
    <property type="entry name" value="Ank"/>
    <property type="match status" value="1"/>
</dbReference>
<sequence length="403" mass="44499">MRKNDRTPLHVAENKRVADILIQNGAIVSSRDGNGMTPLHLAARCGNFFVADVLISKKADVNATDSNNETPLHLAANQGHQPVMIRLINAKANVNANNNKNQTPLHLAAKCWDETVLCLLTDNNANVNVVDNKGNNPLHLVQSKKAAETLLELGLRINSTNIKGDTPLHRAVINSKLIMVRSLHHLGANILAKNNKGLTPYDIVKVAYGKNPTRYLSCLEYLKIEIENIGSTNDQSNVTSNTEDASSRELIETNTEQSGETKEKEIQLPWLVDADDFQRMLSHGEYLSYENRLSLGGPCRAGKSTLASVLIDEEIPLKWNSTDGLVIFFGRNGIDIKQNTMVPLKKGERGHEVFAKILRGEPDVLKTSEKGPREQTPIITNTIQTSHTDIAETESSAENTQRR</sequence>
<evidence type="ECO:0000256" key="2">
    <source>
        <dbReference type="ARBA" id="ARBA00023043"/>
    </source>
</evidence>
<accession>A0A6J8DHM8</accession>
<dbReference type="PROSITE" id="PS50297">
    <property type="entry name" value="ANK_REP_REGION"/>
    <property type="match status" value="4"/>
</dbReference>
<dbReference type="Proteomes" id="UP000507470">
    <property type="component" value="Unassembled WGS sequence"/>
</dbReference>
<keyword evidence="2 3" id="KW-0040">ANK repeat</keyword>
<dbReference type="OrthoDB" id="426293at2759"/>
<evidence type="ECO:0000256" key="4">
    <source>
        <dbReference type="SAM" id="MobiDB-lite"/>
    </source>
</evidence>
<name>A0A6J8DHM8_MYTCO</name>
<dbReference type="SMART" id="SM00248">
    <property type="entry name" value="ANK"/>
    <property type="match status" value="6"/>
</dbReference>
<dbReference type="InterPro" id="IPR036770">
    <property type="entry name" value="Ankyrin_rpt-contain_sf"/>
</dbReference>
<feature type="repeat" description="ANK" evidence="3">
    <location>
        <begin position="67"/>
        <end position="99"/>
    </location>
</feature>
<evidence type="ECO:0000256" key="3">
    <source>
        <dbReference type="PROSITE-ProRule" id="PRU00023"/>
    </source>
</evidence>
<feature type="region of interest" description="Disordered" evidence="4">
    <location>
        <begin position="232"/>
        <end position="259"/>
    </location>
</feature>
<proteinExistence type="predicted"/>
<feature type="repeat" description="ANK" evidence="3">
    <location>
        <begin position="163"/>
        <end position="195"/>
    </location>
</feature>
<dbReference type="PANTHER" id="PTHR24178">
    <property type="entry name" value="MOLTING PROTEIN MLT-4"/>
    <property type="match status" value="1"/>
</dbReference>
<evidence type="ECO:0000313" key="6">
    <source>
        <dbReference type="Proteomes" id="UP000507470"/>
    </source>
</evidence>
<reference evidence="5 6" key="1">
    <citation type="submission" date="2020-06" db="EMBL/GenBank/DDBJ databases">
        <authorList>
            <person name="Li R."/>
            <person name="Bekaert M."/>
        </authorList>
    </citation>
    <scope>NUCLEOTIDE SEQUENCE [LARGE SCALE GENOMIC DNA]</scope>
    <source>
        <strain evidence="6">wild</strain>
    </source>
</reference>
<feature type="compositionally biased region" description="Polar residues" evidence="4">
    <location>
        <begin position="377"/>
        <end position="403"/>
    </location>
</feature>
<dbReference type="Pfam" id="PF12796">
    <property type="entry name" value="Ank_2"/>
    <property type="match status" value="1"/>
</dbReference>
<dbReference type="Gene3D" id="1.25.40.20">
    <property type="entry name" value="Ankyrin repeat-containing domain"/>
    <property type="match status" value="2"/>
</dbReference>
<dbReference type="Pfam" id="PF13857">
    <property type="entry name" value="Ank_5"/>
    <property type="match status" value="1"/>
</dbReference>
<organism evidence="5 6">
    <name type="scientific">Mytilus coruscus</name>
    <name type="common">Sea mussel</name>
    <dbReference type="NCBI Taxonomy" id="42192"/>
    <lineage>
        <taxon>Eukaryota</taxon>
        <taxon>Metazoa</taxon>
        <taxon>Spiralia</taxon>
        <taxon>Lophotrochozoa</taxon>
        <taxon>Mollusca</taxon>
        <taxon>Bivalvia</taxon>
        <taxon>Autobranchia</taxon>
        <taxon>Pteriomorphia</taxon>
        <taxon>Mytilida</taxon>
        <taxon>Mytiloidea</taxon>
        <taxon>Mytilidae</taxon>
        <taxon>Mytilinae</taxon>
        <taxon>Mytilus</taxon>
    </lineage>
</organism>
<dbReference type="AlphaFoldDB" id="A0A6J8DHM8"/>
<evidence type="ECO:0000256" key="1">
    <source>
        <dbReference type="ARBA" id="ARBA00022737"/>
    </source>
</evidence>